<proteinExistence type="predicted"/>
<sequence length="1181" mass="129978">MSTSSPEAADASAMRRASGRVRKQPEAYTSSPFSSGKRKRSNEEDGEGDVQMPDDYVSDEDVPSGDDEPAEEEVREQNRKSRKPKSAAAKKPAQKKPKMNGTTLPIRSATVGTKKKKRAPKKTAAAVAEDAEEAGGLYAQVFASADSMETITAQWLRDFDTHQSQGLADVVNFVLKCAGCNSTVSDYDVEDPDGATNRLIDLQDEYQSTLPTDYPLVGKGKAGAAFKEDVASFLNTLIKTIAAKGILYSNAMLIENIEVWFSTMSSAANRAFRHTATVASLSVMNALCEVAAERANEVAATRRQADSERRKPNFNRGRVRQLDQKVRDSGQAQEFIEIQLKDWFDTVFIHRYRDIDPVIRRECASALGDWITILPSVYFDGQHLRYLGWVLSDSVAATRAEVIKQLHRLYKEENKIGGLKTFTERFRSRLVEIGTRDAESNVRAAGIELLDLLRENGLLEPDDVDAVGRLVYDSDVRARKAVAKFFAENVADLFNSKVDDLGGLESLEETLPEVGEGNFETPRLEWLKFKALAETMVAYDTDDSLPSQVERNRGDGSLTLHAAATESRYTLAADALYDKLDEMKDWQALSGYLLFDHSSGRANGVANDSLSQLKHEAVLTEKEEFILLELVSSSVKRRLRDMQEKSTSTKSKLTKKQKELLSDEQEEAARHLASLIPKLLKKFGDVPNTAAAVLRMESVLSMHSLHVLHEDATTYGALLDDVRKQFMSHGSDEVLDPASRAIQHAKSYMELDDVTDEKLATLWDDVVNNLVELISPETITVRGTSQTDELGGLSNNLLRIIRLSQVSNCIPALEDGSFASNTEAGNEYHAAIDYIVALIERAIPSKSPRADLEDAALEDEVAARAAEAALRYLQWKLSLIIQTMTSGAATEMPYEELEALATRRDAFVTNVHSVLQSRKAGDAISMTMSSYLLELFTSAVVLKTINVKPGMRDDWDVLVQNMGPSYSKSIMKVFSAAEKNFATLTGKKLEDAGPTDAEIDVDAEPLDEDPLSESESEDEDAEPTQTQASQQRKETKQRNTILAEKTLCELTRSLIYAVHAGVLDKQSTRKRLGRNKMKLGQNFKEMCSYLEIGNAKKGAKAKARPKGKAANGVATKAKSNPKSNAIVAEDELDDEIEDADGEDEEALRRQGLVVDGDDAGAEQEDVDGAGGEAEAESVLGD</sequence>
<organism evidence="1 2">
    <name type="scientific">Vermiconidia calcicola</name>
    <dbReference type="NCBI Taxonomy" id="1690605"/>
    <lineage>
        <taxon>Eukaryota</taxon>
        <taxon>Fungi</taxon>
        <taxon>Dikarya</taxon>
        <taxon>Ascomycota</taxon>
        <taxon>Pezizomycotina</taxon>
        <taxon>Dothideomycetes</taxon>
        <taxon>Dothideomycetidae</taxon>
        <taxon>Mycosphaerellales</taxon>
        <taxon>Extremaceae</taxon>
        <taxon>Vermiconidia</taxon>
    </lineage>
</organism>
<protein>
    <submittedName>
        <fullName evidence="1">Cohesin complex subunit</fullName>
    </submittedName>
</protein>
<dbReference type="EMBL" id="JAUTXU010000100">
    <property type="protein sequence ID" value="KAK3708563.1"/>
    <property type="molecule type" value="Genomic_DNA"/>
</dbReference>
<comment type="caution">
    <text evidence="1">The sequence shown here is derived from an EMBL/GenBank/DDBJ whole genome shotgun (WGS) entry which is preliminary data.</text>
</comment>
<keyword evidence="2" id="KW-1185">Reference proteome</keyword>
<name>A0ACC3N4Z8_9PEZI</name>
<evidence type="ECO:0000313" key="2">
    <source>
        <dbReference type="Proteomes" id="UP001281147"/>
    </source>
</evidence>
<dbReference type="Proteomes" id="UP001281147">
    <property type="component" value="Unassembled WGS sequence"/>
</dbReference>
<reference evidence="1" key="1">
    <citation type="submission" date="2023-07" db="EMBL/GenBank/DDBJ databases">
        <title>Black Yeasts Isolated from many extreme environments.</title>
        <authorList>
            <person name="Coleine C."/>
            <person name="Stajich J.E."/>
            <person name="Selbmann L."/>
        </authorList>
    </citation>
    <scope>NUCLEOTIDE SEQUENCE</scope>
    <source>
        <strain evidence="1">CCFEE 5714</strain>
    </source>
</reference>
<gene>
    <name evidence="1" type="primary">IRR1_2</name>
    <name evidence="1" type="ORF">LTR37_011458</name>
</gene>
<accession>A0ACC3N4Z8</accession>
<evidence type="ECO:0000313" key="1">
    <source>
        <dbReference type="EMBL" id="KAK3708563.1"/>
    </source>
</evidence>